<comment type="caution">
    <text evidence="2">The sequence shown here is derived from an EMBL/GenBank/DDBJ whole genome shotgun (WGS) entry which is preliminary data.</text>
</comment>
<evidence type="ECO:0000313" key="2">
    <source>
        <dbReference type="EMBL" id="KAJ1641766.1"/>
    </source>
</evidence>
<dbReference type="EMBL" id="JANBOH010000657">
    <property type="protein sequence ID" value="KAJ1641766.1"/>
    <property type="molecule type" value="Genomic_DNA"/>
</dbReference>
<name>A0A9W7XCR9_9FUNG</name>
<organism evidence="2 3">
    <name type="scientific">Coemansia asiatica</name>
    <dbReference type="NCBI Taxonomy" id="1052880"/>
    <lineage>
        <taxon>Eukaryota</taxon>
        <taxon>Fungi</taxon>
        <taxon>Fungi incertae sedis</taxon>
        <taxon>Zoopagomycota</taxon>
        <taxon>Kickxellomycotina</taxon>
        <taxon>Kickxellomycetes</taxon>
        <taxon>Kickxellales</taxon>
        <taxon>Kickxellaceae</taxon>
        <taxon>Coemansia</taxon>
    </lineage>
</organism>
<dbReference type="AlphaFoldDB" id="A0A9W7XCR9"/>
<proteinExistence type="predicted"/>
<gene>
    <name evidence="2" type="ORF">LPJ64_006303</name>
</gene>
<dbReference type="Proteomes" id="UP001145021">
    <property type="component" value="Unassembled WGS sequence"/>
</dbReference>
<evidence type="ECO:0000256" key="1">
    <source>
        <dbReference type="SAM" id="MobiDB-lite"/>
    </source>
</evidence>
<reference evidence="2" key="1">
    <citation type="submission" date="2022-07" db="EMBL/GenBank/DDBJ databases">
        <title>Phylogenomic reconstructions and comparative analyses of Kickxellomycotina fungi.</title>
        <authorList>
            <person name="Reynolds N.K."/>
            <person name="Stajich J.E."/>
            <person name="Barry K."/>
            <person name="Grigoriev I.V."/>
            <person name="Crous P."/>
            <person name="Smith M.E."/>
        </authorList>
    </citation>
    <scope>NUCLEOTIDE SEQUENCE</scope>
    <source>
        <strain evidence="2">NBRC 105413</strain>
    </source>
</reference>
<feature type="region of interest" description="Disordered" evidence="1">
    <location>
        <begin position="206"/>
        <end position="254"/>
    </location>
</feature>
<feature type="compositionally biased region" description="Polar residues" evidence="1">
    <location>
        <begin position="207"/>
        <end position="220"/>
    </location>
</feature>
<protein>
    <submittedName>
        <fullName evidence="2">Uncharacterized protein</fullName>
    </submittedName>
</protein>
<evidence type="ECO:0000313" key="3">
    <source>
        <dbReference type="Proteomes" id="UP001145021"/>
    </source>
</evidence>
<feature type="compositionally biased region" description="Polar residues" evidence="1">
    <location>
        <begin position="240"/>
        <end position="254"/>
    </location>
</feature>
<accession>A0A9W7XCR9</accession>
<sequence>MDNACTSASLSASHASTLGSYQYTLKELSHLQHIAHGEHKTTINPALVDHFNSLSLICHCTKPAEEHVFKCHFEGYAHQMGQEYSVPSLGKDLSALLSPNVHTSDHSLVQVASTLATGVHTVEAVFSSANKPFTCNPALSERFYFILNDLNVVLHCTLGQISKIRTQQLLKLGNAELTDEPTNNLLSTEEFVWTIDTQHTLHESLAASVSKSTTATQPTQGGSGKKKNKHGNHGSGNKQPAASSSTPHPDVSTT</sequence>
<keyword evidence="3" id="KW-1185">Reference proteome</keyword>